<feature type="domain" description="Leucine-binding protein" evidence="5">
    <location>
        <begin position="44"/>
        <end position="385"/>
    </location>
</feature>
<dbReference type="PROSITE" id="PS51257">
    <property type="entry name" value="PROKAR_LIPOPROTEIN"/>
    <property type="match status" value="1"/>
</dbReference>
<dbReference type="PRINTS" id="PR00337">
    <property type="entry name" value="LEUILEVALBP"/>
</dbReference>
<evidence type="ECO:0000256" key="2">
    <source>
        <dbReference type="ARBA" id="ARBA00022448"/>
    </source>
</evidence>
<protein>
    <submittedName>
        <fullName evidence="6">Ethanolamine utilization protein EutJ</fullName>
    </submittedName>
</protein>
<dbReference type="InterPro" id="IPR028082">
    <property type="entry name" value="Peripla_BP_I"/>
</dbReference>
<comment type="similarity">
    <text evidence="1">Belongs to the leucine-binding protein family.</text>
</comment>
<organism evidence="6 7">
    <name type="scientific">Anaeromyxobacter paludicola</name>
    <dbReference type="NCBI Taxonomy" id="2918171"/>
    <lineage>
        <taxon>Bacteria</taxon>
        <taxon>Pseudomonadati</taxon>
        <taxon>Myxococcota</taxon>
        <taxon>Myxococcia</taxon>
        <taxon>Myxococcales</taxon>
        <taxon>Cystobacterineae</taxon>
        <taxon>Anaeromyxobacteraceae</taxon>
        <taxon>Anaeromyxobacter</taxon>
    </lineage>
</organism>
<keyword evidence="4" id="KW-0029">Amino-acid transport</keyword>
<accession>A0ABM7X506</accession>
<keyword evidence="2" id="KW-0813">Transport</keyword>
<evidence type="ECO:0000256" key="3">
    <source>
        <dbReference type="ARBA" id="ARBA00022729"/>
    </source>
</evidence>
<keyword evidence="7" id="KW-1185">Reference proteome</keyword>
<keyword evidence="3" id="KW-0732">Signal</keyword>
<dbReference type="PANTHER" id="PTHR30483:SF6">
    <property type="entry name" value="PERIPLASMIC BINDING PROTEIN OF ABC TRANSPORTER FOR NATURAL AMINO ACIDS"/>
    <property type="match status" value="1"/>
</dbReference>
<dbReference type="SUPFAM" id="SSF53822">
    <property type="entry name" value="Periplasmic binding protein-like I"/>
    <property type="match status" value="1"/>
</dbReference>
<dbReference type="Gene3D" id="3.40.50.2300">
    <property type="match status" value="2"/>
</dbReference>
<dbReference type="InterPro" id="IPR051010">
    <property type="entry name" value="BCAA_transport"/>
</dbReference>
<evidence type="ECO:0000259" key="5">
    <source>
        <dbReference type="Pfam" id="PF13458"/>
    </source>
</evidence>
<dbReference type="CDD" id="cd06347">
    <property type="entry name" value="PBP1_ABC_LivK_ligand_binding-like"/>
    <property type="match status" value="1"/>
</dbReference>
<sequence>MRWYGVLALAAVAAGTACQKKNEGQDHAATTAATAAPAAQAGAPIVVGHVTSLTGDTATFGESSNNGVKLAIDEANAAGGVQGRKLALQVYDTAGKPEETATAATRAITEAKASVVIGELGSSRTLALAPIADTNKVPAITPASTNPKITKDGDKTRPYMFRVCFIDPFQGTVMAKFARQNLKVAKAAIVRDVGNDYSVGLADYFAKTFKELGGEIVVDVSYKSGDQDFKAQLTKVKFAKPDFVYVPGYYTDVALIGRQAHELGLKAQLAGGDGWDSSKLYEIAQGALDGGFFTNHYSADNPSPVVQGFAKKYEAAYHSKPDAFAALGYDAALLAIDAMKRASALTPDAIRDAIEKTSGLSGVTGTIRLDADHNPVKSAVIIGVEKNAPKYVTTVEP</sequence>
<dbReference type="InterPro" id="IPR000709">
    <property type="entry name" value="Leu_Ile_Val-bd"/>
</dbReference>
<dbReference type="Pfam" id="PF13458">
    <property type="entry name" value="Peripla_BP_6"/>
    <property type="match status" value="1"/>
</dbReference>
<proteinExistence type="inferred from homology"/>
<dbReference type="PANTHER" id="PTHR30483">
    <property type="entry name" value="LEUCINE-SPECIFIC-BINDING PROTEIN"/>
    <property type="match status" value="1"/>
</dbReference>
<evidence type="ECO:0000313" key="6">
    <source>
        <dbReference type="EMBL" id="BDG06896.1"/>
    </source>
</evidence>
<dbReference type="Proteomes" id="UP001162734">
    <property type="component" value="Chromosome"/>
</dbReference>
<evidence type="ECO:0000313" key="7">
    <source>
        <dbReference type="Proteomes" id="UP001162734"/>
    </source>
</evidence>
<reference evidence="7" key="1">
    <citation type="journal article" date="2022" name="Int. J. Syst. Evol. Microbiol.">
        <title>Anaeromyxobacter oryzae sp. nov., Anaeromyxobacter diazotrophicus sp. nov. and Anaeromyxobacter paludicola sp. nov., isolated from paddy soils.</title>
        <authorList>
            <person name="Itoh H."/>
            <person name="Xu Z."/>
            <person name="Mise K."/>
            <person name="Masuda Y."/>
            <person name="Ushijima N."/>
            <person name="Hayakawa C."/>
            <person name="Shiratori Y."/>
            <person name="Senoo K."/>
        </authorList>
    </citation>
    <scope>NUCLEOTIDE SEQUENCE [LARGE SCALE GENOMIC DNA]</scope>
    <source>
        <strain evidence="7">Red630</strain>
    </source>
</reference>
<dbReference type="EMBL" id="AP025592">
    <property type="protein sequence ID" value="BDG06896.1"/>
    <property type="molecule type" value="Genomic_DNA"/>
</dbReference>
<dbReference type="InterPro" id="IPR028081">
    <property type="entry name" value="Leu-bd"/>
</dbReference>
<dbReference type="RefSeq" id="WP_248343480.1">
    <property type="nucleotide sequence ID" value="NZ_AP025592.1"/>
</dbReference>
<evidence type="ECO:0000256" key="4">
    <source>
        <dbReference type="ARBA" id="ARBA00022970"/>
    </source>
</evidence>
<evidence type="ECO:0000256" key="1">
    <source>
        <dbReference type="ARBA" id="ARBA00010062"/>
    </source>
</evidence>
<gene>
    <name evidence="6" type="ORF">AMPC_00090</name>
</gene>
<name>A0ABM7X506_9BACT</name>